<dbReference type="EMBL" id="GBHO01005104">
    <property type="protein sequence ID" value="JAG38500.1"/>
    <property type="molecule type" value="Transcribed_RNA"/>
</dbReference>
<dbReference type="AlphaFoldDB" id="A0A0A9Z9K8"/>
<evidence type="ECO:0000313" key="1">
    <source>
        <dbReference type="EMBL" id="JAG38500.1"/>
    </source>
</evidence>
<reference evidence="1" key="1">
    <citation type="journal article" date="2014" name="PLoS ONE">
        <title>Transcriptome-Based Identification of ABC Transporters in the Western Tarnished Plant Bug Lygus hesperus.</title>
        <authorList>
            <person name="Hull J.J."/>
            <person name="Chaney K."/>
            <person name="Geib S.M."/>
            <person name="Fabrick J.A."/>
            <person name="Brent C.S."/>
            <person name="Walsh D."/>
            <person name="Lavine L.C."/>
        </authorList>
    </citation>
    <scope>NUCLEOTIDE SEQUENCE</scope>
</reference>
<gene>
    <name evidence="1" type="primary">cry1Cb</name>
    <name evidence="1" type="ORF">CM83_104510</name>
</gene>
<proteinExistence type="predicted"/>
<name>A0A0A9Z9K8_LYGHE</name>
<organism evidence="1">
    <name type="scientific">Lygus hesperus</name>
    <name type="common">Western plant bug</name>
    <dbReference type="NCBI Taxonomy" id="30085"/>
    <lineage>
        <taxon>Eukaryota</taxon>
        <taxon>Metazoa</taxon>
        <taxon>Ecdysozoa</taxon>
        <taxon>Arthropoda</taxon>
        <taxon>Hexapoda</taxon>
        <taxon>Insecta</taxon>
        <taxon>Pterygota</taxon>
        <taxon>Neoptera</taxon>
        <taxon>Paraneoptera</taxon>
        <taxon>Hemiptera</taxon>
        <taxon>Heteroptera</taxon>
        <taxon>Panheteroptera</taxon>
        <taxon>Cimicomorpha</taxon>
        <taxon>Miridae</taxon>
        <taxon>Mirini</taxon>
        <taxon>Lygus</taxon>
    </lineage>
</organism>
<sequence>MRSKRKSSVPKSLNVDGVTCSDPFTIAKALSDQFSSVYSATPIIAALSHPTDLPDNLDKSSTPFNLTNIESGEIDSAISSLDYNRSIGHDKLSSNIFKDNAITLAD</sequence>
<feature type="non-terminal residue" evidence="1">
    <location>
        <position position="106"/>
    </location>
</feature>
<reference evidence="1" key="2">
    <citation type="submission" date="2014-07" db="EMBL/GenBank/DDBJ databases">
        <authorList>
            <person name="Hull J."/>
        </authorList>
    </citation>
    <scope>NUCLEOTIDE SEQUENCE</scope>
</reference>
<accession>A0A0A9Z9K8</accession>
<protein>
    <submittedName>
        <fullName evidence="1">Pesticidal crystal protein cry1Cb</fullName>
    </submittedName>
</protein>